<name>A0AAE2ZIK8_9HYPH</name>
<reference evidence="1" key="1">
    <citation type="submission" date="2021-08" db="EMBL/GenBank/DDBJ databases">
        <title>Hoeflea bacterium WL0058 sp. nov., isolated from the sediment.</title>
        <authorList>
            <person name="Wang L."/>
            <person name="Zhang D."/>
        </authorList>
    </citation>
    <scope>NUCLEOTIDE SEQUENCE</scope>
    <source>
        <strain evidence="1">WL0058</strain>
    </source>
</reference>
<keyword evidence="2" id="KW-1185">Reference proteome</keyword>
<gene>
    <name evidence="1" type="ORF">K1W69_05450</name>
</gene>
<sequence>MTVRFCVRSLWQRYGPRRKLIIVDGDTPPTPIRSRHIYLCRDGGDDWSVAMRCPCGCGDDLELMLLKEVKPNWSLKPEDDKPPTLRPSVWRKTGCKAHFWLRDGHIHWC</sequence>
<dbReference type="AlphaFoldDB" id="A0AAE2ZIK8"/>
<protein>
    <submittedName>
        <fullName evidence="1">Uncharacterized protein</fullName>
    </submittedName>
</protein>
<dbReference type="EMBL" id="JAICBX010000001">
    <property type="protein sequence ID" value="MBW8636629.1"/>
    <property type="molecule type" value="Genomic_DNA"/>
</dbReference>
<dbReference type="Proteomes" id="UP001196509">
    <property type="component" value="Unassembled WGS sequence"/>
</dbReference>
<organism evidence="1 2">
    <name type="scientific">Flavimaribacter sediminis</name>
    <dbReference type="NCBI Taxonomy" id="2865987"/>
    <lineage>
        <taxon>Bacteria</taxon>
        <taxon>Pseudomonadati</taxon>
        <taxon>Pseudomonadota</taxon>
        <taxon>Alphaproteobacteria</taxon>
        <taxon>Hyphomicrobiales</taxon>
        <taxon>Rhizobiaceae</taxon>
        <taxon>Flavimaribacter</taxon>
    </lineage>
</organism>
<comment type="caution">
    <text evidence="1">The sequence shown here is derived from an EMBL/GenBank/DDBJ whole genome shotgun (WGS) entry which is preliminary data.</text>
</comment>
<accession>A0AAE2ZIK8</accession>
<dbReference type="Pfam" id="PF20137">
    <property type="entry name" value="BubE"/>
    <property type="match status" value="1"/>
</dbReference>
<evidence type="ECO:0000313" key="2">
    <source>
        <dbReference type="Proteomes" id="UP001196509"/>
    </source>
</evidence>
<proteinExistence type="predicted"/>
<dbReference type="InterPro" id="IPR045384">
    <property type="entry name" value="DUF6527"/>
</dbReference>
<dbReference type="RefSeq" id="WP_220227293.1">
    <property type="nucleotide sequence ID" value="NZ_JAICBX010000001.1"/>
</dbReference>
<evidence type="ECO:0000313" key="1">
    <source>
        <dbReference type="EMBL" id="MBW8636629.1"/>
    </source>
</evidence>